<feature type="region of interest" description="Disordered" evidence="7">
    <location>
        <begin position="1"/>
        <end position="24"/>
    </location>
</feature>
<evidence type="ECO:0000313" key="8">
    <source>
        <dbReference type="EMBL" id="MFC0681772.1"/>
    </source>
</evidence>
<protein>
    <submittedName>
        <fullName evidence="8">Very short patch repair endonuclease</fullName>
    </submittedName>
</protein>
<evidence type="ECO:0000256" key="3">
    <source>
        <dbReference type="ARBA" id="ARBA00022763"/>
    </source>
</evidence>
<dbReference type="GO" id="GO:0004519">
    <property type="term" value="F:endonuclease activity"/>
    <property type="evidence" value="ECO:0007669"/>
    <property type="project" value="UniProtKB-KW"/>
</dbReference>
<keyword evidence="9" id="KW-1185">Reference proteome</keyword>
<accession>A0ABV6RXR3</accession>
<dbReference type="InterPro" id="IPR004603">
    <property type="entry name" value="DNA_mismatch_endonuc_vsr"/>
</dbReference>
<evidence type="ECO:0000256" key="5">
    <source>
        <dbReference type="ARBA" id="ARBA00023204"/>
    </source>
</evidence>
<dbReference type="EMBL" id="JBHLTG010000009">
    <property type="protein sequence ID" value="MFC0681772.1"/>
    <property type="molecule type" value="Genomic_DNA"/>
</dbReference>
<comment type="caution">
    <text evidence="8">The sequence shown here is derived from an EMBL/GenBank/DDBJ whole genome shotgun (WGS) entry which is preliminary data.</text>
</comment>
<feature type="region of interest" description="Disordered" evidence="7">
    <location>
        <begin position="43"/>
        <end position="67"/>
    </location>
</feature>
<feature type="compositionally biased region" description="Low complexity" evidence="7">
    <location>
        <begin position="43"/>
        <end position="56"/>
    </location>
</feature>
<feature type="compositionally biased region" description="Basic residues" evidence="7">
    <location>
        <begin position="10"/>
        <end position="20"/>
    </location>
</feature>
<comment type="similarity">
    <text evidence="6">Belongs to the Vsr family.</text>
</comment>
<sequence>MFCKWGPSHPKNRQGLRRRRGDAPAYQDGWVSGEDLGSARAEGSARASWASSAGTAKSMRSNRGRDTKPEIAVRRLLHARGFRFRVDFAPVQGLRRRADIVFTRQKLAVFIDGCFWHGCPDHYSAPGANARFWREKRDANVRRDRQTDALMIDAGWTVLRAWEHEDASAVVSRVASAYLQLTTRPAP</sequence>
<gene>
    <name evidence="8" type="ORF">ACFFGH_28405</name>
</gene>
<keyword evidence="4" id="KW-0378">Hydrolase</keyword>
<dbReference type="Proteomes" id="UP001589896">
    <property type="component" value="Unassembled WGS sequence"/>
</dbReference>
<dbReference type="Gene3D" id="3.40.960.10">
    <property type="entry name" value="VSR Endonuclease"/>
    <property type="match status" value="1"/>
</dbReference>
<keyword evidence="3" id="KW-0227">DNA damage</keyword>
<evidence type="ECO:0000256" key="7">
    <source>
        <dbReference type="SAM" id="MobiDB-lite"/>
    </source>
</evidence>
<proteinExistence type="inferred from homology"/>
<dbReference type="Pfam" id="PF03852">
    <property type="entry name" value="Vsr"/>
    <property type="match status" value="1"/>
</dbReference>
<evidence type="ECO:0000256" key="1">
    <source>
        <dbReference type="ARBA" id="ARBA00022722"/>
    </source>
</evidence>
<evidence type="ECO:0000256" key="6">
    <source>
        <dbReference type="ARBA" id="ARBA00029466"/>
    </source>
</evidence>
<dbReference type="CDD" id="cd00221">
    <property type="entry name" value="Vsr"/>
    <property type="match status" value="1"/>
</dbReference>
<evidence type="ECO:0000256" key="2">
    <source>
        <dbReference type="ARBA" id="ARBA00022759"/>
    </source>
</evidence>
<dbReference type="InterPro" id="IPR011335">
    <property type="entry name" value="Restrct_endonuc-II-like"/>
</dbReference>
<dbReference type="NCBIfam" id="TIGR00632">
    <property type="entry name" value="vsr"/>
    <property type="match status" value="1"/>
</dbReference>
<organism evidence="8 9">
    <name type="scientific">Lysobacter korlensis</name>
    <dbReference type="NCBI Taxonomy" id="553636"/>
    <lineage>
        <taxon>Bacteria</taxon>
        <taxon>Pseudomonadati</taxon>
        <taxon>Pseudomonadota</taxon>
        <taxon>Gammaproteobacteria</taxon>
        <taxon>Lysobacterales</taxon>
        <taxon>Lysobacteraceae</taxon>
        <taxon>Lysobacter</taxon>
    </lineage>
</organism>
<keyword evidence="5" id="KW-0234">DNA repair</keyword>
<reference evidence="8 9" key="1">
    <citation type="submission" date="2024-09" db="EMBL/GenBank/DDBJ databases">
        <authorList>
            <person name="Sun Q."/>
            <person name="Mori K."/>
        </authorList>
    </citation>
    <scope>NUCLEOTIDE SEQUENCE [LARGE SCALE GENOMIC DNA]</scope>
    <source>
        <strain evidence="8 9">KCTC 23076</strain>
    </source>
</reference>
<evidence type="ECO:0000313" key="9">
    <source>
        <dbReference type="Proteomes" id="UP001589896"/>
    </source>
</evidence>
<evidence type="ECO:0000256" key="4">
    <source>
        <dbReference type="ARBA" id="ARBA00022801"/>
    </source>
</evidence>
<keyword evidence="2 8" id="KW-0255">Endonuclease</keyword>
<keyword evidence="1" id="KW-0540">Nuclease</keyword>
<name>A0ABV6RXR3_9GAMM</name>
<dbReference type="RefSeq" id="WP_386675011.1">
    <property type="nucleotide sequence ID" value="NZ_JBHLTG010000009.1"/>
</dbReference>
<dbReference type="SUPFAM" id="SSF52980">
    <property type="entry name" value="Restriction endonuclease-like"/>
    <property type="match status" value="1"/>
</dbReference>